<evidence type="ECO:0000313" key="5">
    <source>
        <dbReference type="Proteomes" id="UP000601768"/>
    </source>
</evidence>
<organism evidence="4 5">
    <name type="scientific">Neptunicella marina</name>
    <dbReference type="NCBI Taxonomy" id="2125989"/>
    <lineage>
        <taxon>Bacteria</taxon>
        <taxon>Pseudomonadati</taxon>
        <taxon>Pseudomonadota</taxon>
        <taxon>Gammaproteobacteria</taxon>
        <taxon>Alteromonadales</taxon>
        <taxon>Alteromonadaceae</taxon>
        <taxon>Neptunicella</taxon>
    </lineage>
</organism>
<protein>
    <submittedName>
        <fullName evidence="4">HlyD family efflux transporter periplasmic adaptor subunit</fullName>
    </submittedName>
</protein>
<feature type="chain" id="PRO_5035152430" evidence="3">
    <location>
        <begin position="23"/>
        <end position="327"/>
    </location>
</feature>
<reference evidence="4" key="1">
    <citation type="journal article" date="2018" name="Int. J. Syst. Evol. Microbiol.">
        <title>Neptunicella marina gen. nov., sp. nov., isolated from surface seawater.</title>
        <authorList>
            <person name="Liu X."/>
            <person name="Lai Q."/>
            <person name="Du Y."/>
            <person name="Zhang X."/>
            <person name="Liu Z."/>
            <person name="Sun F."/>
            <person name="Shao Z."/>
        </authorList>
    </citation>
    <scope>NUCLEOTIDE SEQUENCE</scope>
    <source>
        <strain evidence="4">S27-2</strain>
    </source>
</reference>
<dbReference type="Proteomes" id="UP000601768">
    <property type="component" value="Unassembled WGS sequence"/>
</dbReference>
<evidence type="ECO:0000313" key="4">
    <source>
        <dbReference type="EMBL" id="MBC3767374.1"/>
    </source>
</evidence>
<evidence type="ECO:0000256" key="2">
    <source>
        <dbReference type="ARBA" id="ARBA00023054"/>
    </source>
</evidence>
<dbReference type="InterPro" id="IPR050465">
    <property type="entry name" value="UPF0194_transport"/>
</dbReference>
<proteinExistence type="predicted"/>
<comment type="subcellular location">
    <subcellularLocation>
        <location evidence="1">Cell envelope</location>
    </subcellularLocation>
</comment>
<keyword evidence="5" id="KW-1185">Reference proteome</keyword>
<dbReference type="PANTHER" id="PTHR32347:SF23">
    <property type="entry name" value="BLL5650 PROTEIN"/>
    <property type="match status" value="1"/>
</dbReference>
<dbReference type="GO" id="GO:0030313">
    <property type="term" value="C:cell envelope"/>
    <property type="evidence" value="ECO:0007669"/>
    <property type="project" value="UniProtKB-SubCell"/>
</dbReference>
<feature type="signal peptide" evidence="3">
    <location>
        <begin position="1"/>
        <end position="22"/>
    </location>
</feature>
<evidence type="ECO:0000256" key="1">
    <source>
        <dbReference type="ARBA" id="ARBA00004196"/>
    </source>
</evidence>
<evidence type="ECO:0000256" key="3">
    <source>
        <dbReference type="SAM" id="SignalP"/>
    </source>
</evidence>
<dbReference type="AlphaFoldDB" id="A0A8J6IWJ7"/>
<dbReference type="Gene3D" id="2.40.30.170">
    <property type="match status" value="1"/>
</dbReference>
<name>A0A8J6IWJ7_9ALTE</name>
<dbReference type="EMBL" id="JACNEP010000017">
    <property type="protein sequence ID" value="MBC3767374.1"/>
    <property type="molecule type" value="Genomic_DNA"/>
</dbReference>
<comment type="caution">
    <text evidence="4">The sequence shown here is derived from an EMBL/GenBank/DDBJ whole genome shotgun (WGS) entry which is preliminary data.</text>
</comment>
<keyword evidence="2" id="KW-0175">Coiled coil</keyword>
<sequence>MRWRNNYIALLCMGFITPLVQADESLLLTGVVSSSNSQVVTAPRTDRWQVQIQWLADEGKIVNVGDLVAVFDGGGIQSQLEQNEENLNTQKLQLIKTEMDLNQAVVEAEGALKLATIMVEKTRIEASIPDGEVSDYEKGKYRIAYERAIADKVKAEEKVKLKRAERDIGINKQQLELIKLQESIDYQKSQLGKLSVEAQVRGPVTHMLHPWNGEKIAAGTNVQASWNIVSVQAEQGYQVTAWIHEIDAVKLNAKNSQIILSLDAYPNETYQGHIVSQSRQAEQKPQWSDSAYYQLDIAFDQLPKHDIFPGMSVRVQIQQNGGQHDAQ</sequence>
<gene>
    <name evidence="4" type="ORF">H8B19_15965</name>
</gene>
<reference evidence="4" key="2">
    <citation type="submission" date="2020-08" db="EMBL/GenBank/DDBJ databases">
        <authorList>
            <person name="Lai Q."/>
        </authorList>
    </citation>
    <scope>NUCLEOTIDE SEQUENCE</scope>
    <source>
        <strain evidence="4">S27-2</strain>
    </source>
</reference>
<dbReference type="PANTHER" id="PTHR32347">
    <property type="entry name" value="EFFLUX SYSTEM COMPONENT YKNX-RELATED"/>
    <property type="match status" value="1"/>
</dbReference>
<accession>A0A8J6IWJ7</accession>
<keyword evidence="3" id="KW-0732">Signal</keyword>
<dbReference type="RefSeq" id="WP_186507896.1">
    <property type="nucleotide sequence ID" value="NZ_JACNEP010000017.1"/>
</dbReference>